<dbReference type="PANTHER" id="PTHR43280">
    <property type="entry name" value="ARAC-FAMILY TRANSCRIPTIONAL REGULATOR"/>
    <property type="match status" value="1"/>
</dbReference>
<evidence type="ECO:0000259" key="5">
    <source>
        <dbReference type="PROSITE" id="PS01124"/>
    </source>
</evidence>
<dbReference type="SUPFAM" id="SSF46689">
    <property type="entry name" value="Homeodomain-like"/>
    <property type="match status" value="1"/>
</dbReference>
<dbReference type="InterPro" id="IPR018060">
    <property type="entry name" value="HTH_AraC"/>
</dbReference>
<keyword evidence="3" id="KW-0804">Transcription</keyword>
<dbReference type="PRINTS" id="PR00032">
    <property type="entry name" value="HTHARAC"/>
</dbReference>
<dbReference type="InterPro" id="IPR009057">
    <property type="entry name" value="Homeodomain-like_sf"/>
</dbReference>
<evidence type="ECO:0000256" key="4">
    <source>
        <dbReference type="SAM" id="Phobius"/>
    </source>
</evidence>
<dbReference type="InterPro" id="IPR018062">
    <property type="entry name" value="HTH_AraC-typ_CS"/>
</dbReference>
<dbReference type="EMBL" id="JAUSSU010000004">
    <property type="protein sequence ID" value="MDQ0112610.1"/>
    <property type="molecule type" value="Genomic_DNA"/>
</dbReference>
<dbReference type="SMART" id="SM00342">
    <property type="entry name" value="HTH_ARAC"/>
    <property type="match status" value="1"/>
</dbReference>
<evidence type="ECO:0000256" key="1">
    <source>
        <dbReference type="ARBA" id="ARBA00023015"/>
    </source>
</evidence>
<dbReference type="InterPro" id="IPR020449">
    <property type="entry name" value="Tscrpt_reg_AraC-type_HTH"/>
</dbReference>
<evidence type="ECO:0000256" key="3">
    <source>
        <dbReference type="ARBA" id="ARBA00023163"/>
    </source>
</evidence>
<organism evidence="6 7">
    <name type="scientific">Paenibacillus harenae</name>
    <dbReference type="NCBI Taxonomy" id="306543"/>
    <lineage>
        <taxon>Bacteria</taxon>
        <taxon>Bacillati</taxon>
        <taxon>Bacillota</taxon>
        <taxon>Bacilli</taxon>
        <taxon>Bacillales</taxon>
        <taxon>Paenibacillaceae</taxon>
        <taxon>Paenibacillus</taxon>
    </lineage>
</organism>
<proteinExistence type="predicted"/>
<name>A0ABT9TZ01_PAEHA</name>
<feature type="domain" description="HTH araC/xylS-type" evidence="5">
    <location>
        <begin position="664"/>
        <end position="763"/>
    </location>
</feature>
<dbReference type="PROSITE" id="PS01124">
    <property type="entry name" value="HTH_ARAC_FAMILY_2"/>
    <property type="match status" value="1"/>
</dbReference>
<keyword evidence="1" id="KW-0805">Transcription regulation</keyword>
<reference evidence="6 7" key="1">
    <citation type="submission" date="2023-07" db="EMBL/GenBank/DDBJ databases">
        <title>Sorghum-associated microbial communities from plants grown in Nebraska, USA.</title>
        <authorList>
            <person name="Schachtman D."/>
        </authorList>
    </citation>
    <scope>NUCLEOTIDE SEQUENCE [LARGE SCALE GENOMIC DNA]</scope>
    <source>
        <strain evidence="6 7">CC482</strain>
    </source>
</reference>
<sequence>MPKYSRVFRRFLISYIIILIIPSIAGYMSYKTAITVTESVSIENSVTQLQKSKELLERRMAEVEGFTRQLAINQDLNILMNENGSGDASNVYGIWKMMRNVLTFGQTNDFLKHYYVYLSNYNVLLTPGSAYFRPEHYYESYYYEDMPFEKWKSTVLEGTHRSEMMPLSPFMDNKNETSVVTYMQSLPLDSFTGSSPAVVVVIIDQQKMTDLLSGITDRYGGWVHISDADGHTVGLQGTDEAHVGLLSADSSFDGEKLSQFYEDDLVITIRSDSTNWIYRAGIPRHVLMGSANQIKYITWSVTGVALFIGVAAGLLLSYRNSAPIIRIVGVMKEQFGQEGQSERNEYDFLHGNISQMLTNNRRLESELHRQAPLVRDAFFKRLLAGEFQTRDEIIAAAVQANAGLTGDTGYVGIMQVNGYPLMDNVEVLNELNAARLILKQALIDTGSSVRMTDIGSDKIVFLFTYMDEPTAVEIGKDEVTMTLERISRLAFEEYRISTTVALGGMFQAVTEVSQSFEQAKQTLDVAVHQNRKELSWFEDTRQESSTYHYPLELELRLIGTVRAGEQEEATRILHTIISQNTVHRELSYEMKQQLAGEMKGTFLKLLDQKVFIESESFEEMKNRIIAIQPAEPLEAIQVELAAVMNVLCEVVHSRKNDSHTRTVEQIKTYIESAYTDSALTLYRVAEQVERPEKYISQLFKEVTGVNLSDYLENVRMEQAAELLHNEVLTVDEIASRVGYNSSHSFRRAFKRVRGVSPSVFRQSALDG</sequence>
<dbReference type="PROSITE" id="PS00041">
    <property type="entry name" value="HTH_ARAC_FAMILY_1"/>
    <property type="match status" value="1"/>
</dbReference>
<evidence type="ECO:0000256" key="2">
    <source>
        <dbReference type="ARBA" id="ARBA00023125"/>
    </source>
</evidence>
<dbReference type="Pfam" id="PF12833">
    <property type="entry name" value="HTH_18"/>
    <property type="match status" value="1"/>
</dbReference>
<dbReference type="Proteomes" id="UP001229346">
    <property type="component" value="Unassembled WGS sequence"/>
</dbReference>
<keyword evidence="2" id="KW-0238">DNA-binding</keyword>
<feature type="transmembrane region" description="Helical" evidence="4">
    <location>
        <begin position="12"/>
        <end position="30"/>
    </location>
</feature>
<dbReference type="PANTHER" id="PTHR43280:SF2">
    <property type="entry name" value="HTH-TYPE TRANSCRIPTIONAL REGULATOR EXSA"/>
    <property type="match status" value="1"/>
</dbReference>
<keyword evidence="7" id="KW-1185">Reference proteome</keyword>
<evidence type="ECO:0000313" key="7">
    <source>
        <dbReference type="Proteomes" id="UP001229346"/>
    </source>
</evidence>
<accession>A0ABT9TZ01</accession>
<protein>
    <submittedName>
        <fullName evidence="6">AraC-like DNA-binding protein</fullName>
    </submittedName>
</protein>
<dbReference type="Gene3D" id="1.10.10.60">
    <property type="entry name" value="Homeodomain-like"/>
    <property type="match status" value="2"/>
</dbReference>
<evidence type="ECO:0000313" key="6">
    <source>
        <dbReference type="EMBL" id="MDQ0112610.1"/>
    </source>
</evidence>
<feature type="transmembrane region" description="Helical" evidence="4">
    <location>
        <begin position="296"/>
        <end position="316"/>
    </location>
</feature>
<keyword evidence="4" id="KW-0472">Membrane</keyword>
<keyword evidence="4" id="KW-1133">Transmembrane helix</keyword>
<dbReference type="RefSeq" id="WP_307203521.1">
    <property type="nucleotide sequence ID" value="NZ_JAUSSU010000004.1"/>
</dbReference>
<keyword evidence="4" id="KW-0812">Transmembrane</keyword>
<comment type="caution">
    <text evidence="6">The sequence shown here is derived from an EMBL/GenBank/DDBJ whole genome shotgun (WGS) entry which is preliminary data.</text>
</comment>
<gene>
    <name evidence="6" type="ORF">J2T15_002045</name>
</gene>